<proteinExistence type="predicted"/>
<reference evidence="1 2" key="1">
    <citation type="submission" date="2019-03" db="EMBL/GenBank/DDBJ databases">
        <title>Draft genome sequences of novel Actinobacteria.</title>
        <authorList>
            <person name="Sahin N."/>
            <person name="Ay H."/>
            <person name="Saygin H."/>
        </authorList>
    </citation>
    <scope>NUCLEOTIDE SEQUENCE [LARGE SCALE GENOMIC DNA]</scope>
    <source>
        <strain evidence="1 2">H3C3</strain>
    </source>
</reference>
<dbReference type="Proteomes" id="UP000294513">
    <property type="component" value="Unassembled WGS sequence"/>
</dbReference>
<keyword evidence="2" id="KW-1185">Reference proteome</keyword>
<dbReference type="RefSeq" id="WP_131897064.1">
    <property type="nucleotide sequence ID" value="NZ_SMKU01000139.1"/>
</dbReference>
<comment type="caution">
    <text evidence="1">The sequence shown here is derived from an EMBL/GenBank/DDBJ whole genome shotgun (WGS) entry which is preliminary data.</text>
</comment>
<accession>A0A4R5B9P8</accession>
<dbReference type="EMBL" id="SMKU01000139">
    <property type="protein sequence ID" value="TDD81306.1"/>
    <property type="molecule type" value="Genomic_DNA"/>
</dbReference>
<name>A0A4R5B9P8_9ACTN</name>
<gene>
    <name evidence="1" type="ORF">E1298_24325</name>
</gene>
<dbReference type="AlphaFoldDB" id="A0A4R5B9P8"/>
<protein>
    <submittedName>
        <fullName evidence="1">Uncharacterized protein</fullName>
    </submittedName>
</protein>
<organism evidence="1 2">
    <name type="scientific">Actinomadura rubrisoli</name>
    <dbReference type="NCBI Taxonomy" id="2530368"/>
    <lineage>
        <taxon>Bacteria</taxon>
        <taxon>Bacillati</taxon>
        <taxon>Actinomycetota</taxon>
        <taxon>Actinomycetes</taxon>
        <taxon>Streptosporangiales</taxon>
        <taxon>Thermomonosporaceae</taxon>
        <taxon>Actinomadura</taxon>
    </lineage>
</organism>
<evidence type="ECO:0000313" key="2">
    <source>
        <dbReference type="Proteomes" id="UP000294513"/>
    </source>
</evidence>
<sequence length="74" mass="7127">MAAITPRTASVRAPALAGLTAALLPLTTAVIAITATVPSHAASTHAAAPSPGTDLLDAMSDILGGIDPAINSAI</sequence>
<evidence type="ECO:0000313" key="1">
    <source>
        <dbReference type="EMBL" id="TDD81306.1"/>
    </source>
</evidence>